<accession>A0A8T9C920</accession>
<protein>
    <submittedName>
        <fullName evidence="2">Putative serine/threonine-protein kinase HSL1</fullName>
    </submittedName>
</protein>
<dbReference type="GO" id="GO:0044773">
    <property type="term" value="P:mitotic DNA damage checkpoint signaling"/>
    <property type="evidence" value="ECO:0007669"/>
    <property type="project" value="TreeGrafter"/>
</dbReference>
<dbReference type="PROSITE" id="PS50011">
    <property type="entry name" value="PROTEIN_KINASE_DOM"/>
    <property type="match status" value="1"/>
</dbReference>
<dbReference type="EMBL" id="QGMK01000576">
    <property type="protein sequence ID" value="TVY80957.1"/>
    <property type="molecule type" value="Genomic_DNA"/>
</dbReference>
<dbReference type="InterPro" id="IPR000719">
    <property type="entry name" value="Prot_kinase_dom"/>
</dbReference>
<dbReference type="OrthoDB" id="5979581at2759"/>
<dbReference type="InterPro" id="IPR011009">
    <property type="entry name" value="Kinase-like_dom_sf"/>
</dbReference>
<evidence type="ECO:0000313" key="3">
    <source>
        <dbReference type="Proteomes" id="UP000469558"/>
    </source>
</evidence>
<dbReference type="AlphaFoldDB" id="A0A8T9C920"/>
<dbReference type="GO" id="GO:0005524">
    <property type="term" value="F:ATP binding"/>
    <property type="evidence" value="ECO:0007669"/>
    <property type="project" value="InterPro"/>
</dbReference>
<dbReference type="Gene3D" id="1.10.510.10">
    <property type="entry name" value="Transferase(Phosphotransferase) domain 1"/>
    <property type="match status" value="1"/>
</dbReference>
<gene>
    <name evidence="2" type="primary">HSL1_1</name>
    <name evidence="2" type="ORF">LSUE1_G006915</name>
</gene>
<evidence type="ECO:0000313" key="2">
    <source>
        <dbReference type="EMBL" id="TVY80957.1"/>
    </source>
</evidence>
<dbReference type="PANTHER" id="PTHR44167:SF24">
    <property type="entry name" value="SERINE_THREONINE-PROTEIN KINASE CHK2"/>
    <property type="match status" value="1"/>
</dbReference>
<evidence type="ECO:0000259" key="1">
    <source>
        <dbReference type="PROSITE" id="PS50011"/>
    </source>
</evidence>
<keyword evidence="3" id="KW-1185">Reference proteome</keyword>
<keyword evidence="2" id="KW-0808">Transferase</keyword>
<reference evidence="2 3" key="1">
    <citation type="submission" date="2018-05" db="EMBL/GenBank/DDBJ databases">
        <title>Genome sequencing and assembly of the regulated plant pathogen Lachnellula willkommii and related sister species for the development of diagnostic species identification markers.</title>
        <authorList>
            <person name="Giroux E."/>
            <person name="Bilodeau G."/>
        </authorList>
    </citation>
    <scope>NUCLEOTIDE SEQUENCE [LARGE SCALE GENOMIC DNA]</scope>
    <source>
        <strain evidence="2 3">CBS 268.59</strain>
    </source>
</reference>
<dbReference type="GO" id="GO:0004674">
    <property type="term" value="F:protein serine/threonine kinase activity"/>
    <property type="evidence" value="ECO:0007669"/>
    <property type="project" value="TreeGrafter"/>
</dbReference>
<proteinExistence type="predicted"/>
<dbReference type="Proteomes" id="UP000469558">
    <property type="component" value="Unassembled WGS sequence"/>
</dbReference>
<dbReference type="PANTHER" id="PTHR44167">
    <property type="entry name" value="OVARIAN-SPECIFIC SERINE/THREONINE-PROTEIN KINASE LOK-RELATED"/>
    <property type="match status" value="1"/>
</dbReference>
<sequence>MGPENEDDERYCLIPRPERVLLIIQPFARLTLAELLPKLSPELKLIVFYQILEGVGALHNANLFPLVHRDLKPANIGVVAYEAQHKHIAIVILDYGQTIQLQPQRPVRGKAGTPGYQAPEMQSELHDISLDIWSCGIIGLRLLVPNWPHASNEIKKTDFEIGVAELAAGDQALAQHLIAQMLAWDPKKRISASDALFHLCFASIAKESHSTTLKRSR</sequence>
<name>A0A8T9C920_9HELO</name>
<dbReference type="SMART" id="SM00220">
    <property type="entry name" value="S_TKc"/>
    <property type="match status" value="1"/>
</dbReference>
<organism evidence="2 3">
    <name type="scientific">Lachnellula suecica</name>
    <dbReference type="NCBI Taxonomy" id="602035"/>
    <lineage>
        <taxon>Eukaryota</taxon>
        <taxon>Fungi</taxon>
        <taxon>Dikarya</taxon>
        <taxon>Ascomycota</taxon>
        <taxon>Pezizomycotina</taxon>
        <taxon>Leotiomycetes</taxon>
        <taxon>Helotiales</taxon>
        <taxon>Lachnaceae</taxon>
        <taxon>Lachnellula</taxon>
    </lineage>
</organism>
<dbReference type="GO" id="GO:0005634">
    <property type="term" value="C:nucleus"/>
    <property type="evidence" value="ECO:0007669"/>
    <property type="project" value="TreeGrafter"/>
</dbReference>
<keyword evidence="2" id="KW-0418">Kinase</keyword>
<comment type="caution">
    <text evidence="2">The sequence shown here is derived from an EMBL/GenBank/DDBJ whole genome shotgun (WGS) entry which is preliminary data.</text>
</comment>
<dbReference type="GO" id="GO:0005737">
    <property type="term" value="C:cytoplasm"/>
    <property type="evidence" value="ECO:0007669"/>
    <property type="project" value="TreeGrafter"/>
</dbReference>
<dbReference type="SUPFAM" id="SSF56112">
    <property type="entry name" value="Protein kinase-like (PK-like)"/>
    <property type="match status" value="1"/>
</dbReference>
<feature type="domain" description="Protein kinase" evidence="1">
    <location>
        <begin position="1"/>
        <end position="201"/>
    </location>
</feature>
<dbReference type="Pfam" id="PF00069">
    <property type="entry name" value="Pkinase"/>
    <property type="match status" value="1"/>
</dbReference>